<evidence type="ECO:0000313" key="4">
    <source>
        <dbReference type="Proteomes" id="UP001304300"/>
    </source>
</evidence>
<dbReference type="CDD" id="cd01614">
    <property type="entry name" value="EutN_CcmL"/>
    <property type="match status" value="1"/>
</dbReference>
<gene>
    <name evidence="3" type="ORF">RZN69_00610</name>
</gene>
<organism evidence="3 4">
    <name type="scientific">Rubellicoccus peritrichatus</name>
    <dbReference type="NCBI Taxonomy" id="3080537"/>
    <lineage>
        <taxon>Bacteria</taxon>
        <taxon>Pseudomonadati</taxon>
        <taxon>Verrucomicrobiota</taxon>
        <taxon>Opitutia</taxon>
        <taxon>Puniceicoccales</taxon>
        <taxon>Cerasicoccaceae</taxon>
        <taxon>Rubellicoccus</taxon>
    </lineage>
</organism>
<dbReference type="Proteomes" id="UP001304300">
    <property type="component" value="Chromosome"/>
</dbReference>
<dbReference type="KEGG" id="puo:RZN69_00610"/>
<dbReference type="AlphaFoldDB" id="A0AAQ3LG79"/>
<evidence type="ECO:0000313" key="3">
    <source>
        <dbReference type="EMBL" id="WOO41569.1"/>
    </source>
</evidence>
<dbReference type="GO" id="GO:0031469">
    <property type="term" value="C:bacterial microcompartment"/>
    <property type="evidence" value="ECO:0007669"/>
    <property type="project" value="UniProtKB-SubCell"/>
</dbReference>
<name>A0AAQ3LG79_9BACT</name>
<dbReference type="InterPro" id="IPR036677">
    <property type="entry name" value="EutN_CcmL_sf"/>
</dbReference>
<reference evidence="3 4" key="1">
    <citation type="submission" date="2023-10" db="EMBL/GenBank/DDBJ databases">
        <title>Rubellicoccus peritrichatus gen. nov., sp. nov., isolated from an algae of coral reef tank.</title>
        <authorList>
            <person name="Luo J."/>
        </authorList>
    </citation>
    <scope>NUCLEOTIDE SEQUENCE [LARGE SCALE GENOMIC DNA]</scope>
    <source>
        <strain evidence="3 4">CR14</strain>
    </source>
</reference>
<dbReference type="RefSeq" id="WP_317834053.1">
    <property type="nucleotide sequence ID" value="NZ_CP136920.1"/>
</dbReference>
<evidence type="ECO:0000256" key="1">
    <source>
        <dbReference type="ARBA" id="ARBA00024322"/>
    </source>
</evidence>
<keyword evidence="2" id="KW-1283">Bacterial microcompartment</keyword>
<evidence type="ECO:0000256" key="2">
    <source>
        <dbReference type="ARBA" id="ARBA00024446"/>
    </source>
</evidence>
<sequence length="89" mass="9374">MISARIDGNAVATIAHPSLKGLRLLICQPVDESGNDSGEPVIAFDEMGAGLHSKVFYTTDGSAAREHAGDAHSPLRNMIAGIIDEEESK</sequence>
<proteinExistence type="predicted"/>
<dbReference type="Gene3D" id="2.40.50.220">
    <property type="entry name" value="EutN/Ccml"/>
    <property type="match status" value="1"/>
</dbReference>
<dbReference type="SUPFAM" id="SSF159133">
    <property type="entry name" value="EutN/CcmL-like"/>
    <property type="match status" value="1"/>
</dbReference>
<comment type="subcellular location">
    <subcellularLocation>
        <location evidence="1">Bacterial microcompartment</location>
    </subcellularLocation>
</comment>
<dbReference type="Pfam" id="PF03319">
    <property type="entry name" value="EutN_CcmL"/>
    <property type="match status" value="1"/>
</dbReference>
<accession>A0AAQ3LG79</accession>
<protein>
    <submittedName>
        <fullName evidence="3">EutN/CcmL family microcompartment protein</fullName>
    </submittedName>
</protein>
<dbReference type="PANTHER" id="PTHR36539">
    <property type="entry name" value="ETHANOLAMINE UTILIZATION PROTEIN EUTN"/>
    <property type="match status" value="1"/>
</dbReference>
<keyword evidence="4" id="KW-1185">Reference proteome</keyword>
<dbReference type="PROSITE" id="PS51932">
    <property type="entry name" value="BMV"/>
    <property type="match status" value="1"/>
</dbReference>
<dbReference type="InterPro" id="IPR004992">
    <property type="entry name" value="EutN_CcmL"/>
</dbReference>
<dbReference type="EMBL" id="CP136920">
    <property type="protein sequence ID" value="WOO41569.1"/>
    <property type="molecule type" value="Genomic_DNA"/>
</dbReference>